<dbReference type="OrthoDB" id="10255000at2759"/>
<protein>
    <submittedName>
        <fullName evidence="2">Uncharacterized protein</fullName>
    </submittedName>
</protein>
<dbReference type="Proteomes" id="UP000190776">
    <property type="component" value="Unassembled WGS sequence"/>
</dbReference>
<dbReference type="STRING" id="420778.A0A1S8B9R7"/>
<reference evidence="2 3" key="1">
    <citation type="submission" date="2017-01" db="EMBL/GenBank/DDBJ databases">
        <title>Draft genome sequence of Diplodia seriata F98.1, a fungal species involved in grapevine trunk diseases.</title>
        <authorList>
            <person name="Robert-Siegwald G."/>
            <person name="Vallet J."/>
            <person name="Abou-Mansour E."/>
            <person name="Xu J."/>
            <person name="Rey P."/>
            <person name="Bertsch C."/>
            <person name="Rego C."/>
            <person name="Larignon P."/>
            <person name="Fontaine F."/>
            <person name="Lebrun M.-H."/>
        </authorList>
    </citation>
    <scope>NUCLEOTIDE SEQUENCE [LARGE SCALE GENOMIC DNA]</scope>
    <source>
        <strain evidence="2 3">F98.1</strain>
    </source>
</reference>
<dbReference type="EMBL" id="MSZU01000096">
    <property type="protein sequence ID" value="OMP84280.1"/>
    <property type="molecule type" value="Genomic_DNA"/>
</dbReference>
<sequence length="475" mass="50385">MAHLYPDTPRTAYGDGDQSRLTTADLDLDMSIEPSFHSPSKHGDDLVRQMRGQRTPRGLKTPSAARNPLVAARRPQQQQPSGKPEFTPLLRSAMKNRISSAYDRELGAAGGAVGNPVFGKAGVQTPAALKPGYKFDNSPLPEGSSMYDGSSQTSITELADPAPHVPSSSFMSTPMALPRSGEMDRGNMLTLREQEAKIAQIDKDNFGPLQRLLHVLELDLHLGAVDFEIRVLLQGILLEFGAGASHVLLEEVDLELQAEVVLVDLGYFCFLLAQGEHVPSIHLARPRKSHGGRHETAARHVRGGVGQLGDAGLRRAVVHGAALGQRAVVELVPGLERGGRLHTGLAEDGVADGATGGAQLAVVRTRYPVLHGAPQQRGELGLAGGLLLLRAAGGDERVAGGRGRLEAARGALAAHLAHEVVAVLRGRVERRLDGHVQIQVGRCQARLVAVAVGGARRVGIEMRHGAFGGVLLLGI</sequence>
<evidence type="ECO:0000313" key="2">
    <source>
        <dbReference type="EMBL" id="OMP84280.1"/>
    </source>
</evidence>
<evidence type="ECO:0000313" key="3">
    <source>
        <dbReference type="Proteomes" id="UP000190776"/>
    </source>
</evidence>
<evidence type="ECO:0000256" key="1">
    <source>
        <dbReference type="SAM" id="MobiDB-lite"/>
    </source>
</evidence>
<name>A0A1S8B9R7_9PEZI</name>
<dbReference type="AlphaFoldDB" id="A0A1S8B9R7"/>
<feature type="region of interest" description="Disordered" evidence="1">
    <location>
        <begin position="31"/>
        <end position="88"/>
    </location>
</feature>
<organism evidence="2 3">
    <name type="scientific">Diplodia seriata</name>
    <dbReference type="NCBI Taxonomy" id="420778"/>
    <lineage>
        <taxon>Eukaryota</taxon>
        <taxon>Fungi</taxon>
        <taxon>Dikarya</taxon>
        <taxon>Ascomycota</taxon>
        <taxon>Pezizomycotina</taxon>
        <taxon>Dothideomycetes</taxon>
        <taxon>Dothideomycetes incertae sedis</taxon>
        <taxon>Botryosphaeriales</taxon>
        <taxon>Botryosphaeriaceae</taxon>
        <taxon>Diplodia</taxon>
    </lineage>
</organism>
<feature type="region of interest" description="Disordered" evidence="1">
    <location>
        <begin position="1"/>
        <end position="20"/>
    </location>
</feature>
<accession>A0A1S8B9R7</accession>
<comment type="caution">
    <text evidence="2">The sequence shown here is derived from an EMBL/GenBank/DDBJ whole genome shotgun (WGS) entry which is preliminary data.</text>
</comment>
<proteinExistence type="predicted"/>
<gene>
    <name evidence="2" type="ORF">BK809_0000085</name>
</gene>